<dbReference type="GO" id="GO:0016020">
    <property type="term" value="C:membrane"/>
    <property type="evidence" value="ECO:0007669"/>
    <property type="project" value="UniProtKB-SubCell"/>
</dbReference>
<evidence type="ECO:0000256" key="2">
    <source>
        <dbReference type="ARBA" id="ARBA00009012"/>
    </source>
</evidence>
<dbReference type="PANTHER" id="PTHR13353:SF5">
    <property type="entry name" value="TRANSMEMBRANE PROTEIN 19"/>
    <property type="match status" value="1"/>
</dbReference>
<dbReference type="NCBIfam" id="TIGR00297">
    <property type="entry name" value="TIGR00297 family protein"/>
    <property type="match status" value="1"/>
</dbReference>
<evidence type="ECO:0000256" key="5">
    <source>
        <dbReference type="ARBA" id="ARBA00023136"/>
    </source>
</evidence>
<proteinExistence type="inferred from homology"/>
<evidence type="ECO:0000256" key="4">
    <source>
        <dbReference type="ARBA" id="ARBA00022989"/>
    </source>
</evidence>
<evidence type="ECO:0000313" key="8">
    <source>
        <dbReference type="Proteomes" id="UP001524383"/>
    </source>
</evidence>
<keyword evidence="8" id="KW-1185">Reference proteome</keyword>
<dbReference type="Proteomes" id="UP001524383">
    <property type="component" value="Unassembled WGS sequence"/>
</dbReference>
<keyword evidence="4 6" id="KW-1133">Transmembrane helix</keyword>
<dbReference type="EMBL" id="VOTZ01000009">
    <property type="protein sequence ID" value="MCQ1538433.1"/>
    <property type="molecule type" value="Genomic_DNA"/>
</dbReference>
<accession>A0ABD4TKH4</accession>
<evidence type="ECO:0000256" key="3">
    <source>
        <dbReference type="ARBA" id="ARBA00022692"/>
    </source>
</evidence>
<evidence type="ECO:0000256" key="6">
    <source>
        <dbReference type="SAM" id="Phobius"/>
    </source>
</evidence>
<comment type="subcellular location">
    <subcellularLocation>
        <location evidence="1">Membrane</location>
        <topology evidence="1">Multi-pass membrane protein</topology>
    </subcellularLocation>
</comment>
<evidence type="ECO:0000256" key="1">
    <source>
        <dbReference type="ARBA" id="ARBA00004141"/>
    </source>
</evidence>
<comment type="caution">
    <text evidence="7">The sequence shown here is derived from an EMBL/GenBank/DDBJ whole genome shotgun (WGS) entry which is preliminary data.</text>
</comment>
<feature type="transmembrane region" description="Helical" evidence="6">
    <location>
        <begin position="50"/>
        <end position="83"/>
    </location>
</feature>
<feature type="transmembrane region" description="Helical" evidence="6">
    <location>
        <begin position="142"/>
        <end position="159"/>
    </location>
</feature>
<keyword evidence="5 6" id="KW-0472">Membrane</keyword>
<dbReference type="RefSeq" id="WP_255332377.1">
    <property type="nucleotide sequence ID" value="NZ_VOTZ01000009.1"/>
</dbReference>
<keyword evidence="3 6" id="KW-0812">Transmembrane</keyword>
<dbReference type="InterPro" id="IPR002794">
    <property type="entry name" value="DUF92_TMEM19"/>
</dbReference>
<gene>
    <name evidence="7" type="ORF">FTO68_05460</name>
</gene>
<dbReference type="PANTHER" id="PTHR13353">
    <property type="entry name" value="TRANSMEMBRANE PROTEIN 19"/>
    <property type="match status" value="1"/>
</dbReference>
<dbReference type="Pfam" id="PF01940">
    <property type="entry name" value="DUF92"/>
    <property type="match status" value="1"/>
</dbReference>
<feature type="transmembrane region" description="Helical" evidence="6">
    <location>
        <begin position="190"/>
        <end position="206"/>
    </location>
</feature>
<feature type="transmembrane region" description="Helical" evidence="6">
    <location>
        <begin position="12"/>
        <end position="44"/>
    </location>
</feature>
<feature type="transmembrane region" description="Helical" evidence="6">
    <location>
        <begin position="346"/>
        <end position="368"/>
    </location>
</feature>
<protein>
    <submittedName>
        <fullName evidence="7">TIGR00297 family protein</fullName>
    </submittedName>
</protein>
<comment type="similarity">
    <text evidence="2">Belongs to the TMEM19 family.</text>
</comment>
<feature type="transmembrane region" description="Helical" evidence="6">
    <location>
        <begin position="380"/>
        <end position="398"/>
    </location>
</feature>
<feature type="transmembrane region" description="Helical" evidence="6">
    <location>
        <begin position="165"/>
        <end position="183"/>
    </location>
</feature>
<dbReference type="AlphaFoldDB" id="A0ABD4TKH4"/>
<feature type="transmembrane region" description="Helical" evidence="6">
    <location>
        <begin position="212"/>
        <end position="230"/>
    </location>
</feature>
<feature type="transmembrane region" description="Helical" evidence="6">
    <location>
        <begin position="323"/>
        <end position="339"/>
    </location>
</feature>
<sequence length="399" mass="41614">MKSQPRLLAATIVAILGILISPFILPAWLFAIFVISFSAVLYLIRGTQYISLALGATALLYGIGILPLVAFGATVGIVTLGELAYRAAGEGKRAYLHYTGGAFAGALLVMAYLGSIEPLVLIIGVLVALMLKSILEGRKDAYMIIMLGVAMTIFLFIELDFQVNILLLFVAASIALLFGYTSFRIGAADLSGLFSGAIIGVLLIVFADVRWFLVMLAFFIIGSASTRFKYAQKKAMGVEQERGGARGYKNAFSNGLVGTGAAVLFGLTGDPIWTALFVGSVATATADTVASEIGVTGGQPIMITTLKRVPEGTNGGVTIRGEAASLLGSCIIAGIAYGFQMIPLPVFFICLLAGFLGTNIDSLIGATLENSGFIGNAGTNLLATFGGGICAVMMVLLLV</sequence>
<name>A0ABD4TKH4_9EURY</name>
<feature type="transmembrane region" description="Helical" evidence="6">
    <location>
        <begin position="251"/>
        <end position="269"/>
    </location>
</feature>
<reference evidence="7 8" key="1">
    <citation type="submission" date="2019-08" db="EMBL/GenBank/DDBJ databases">
        <authorList>
            <person name="Chen S.-C."/>
            <person name="Lai M.-C."/>
            <person name="You Y.-T."/>
        </authorList>
    </citation>
    <scope>NUCLEOTIDE SEQUENCE [LARGE SCALE GENOMIC DNA]</scope>
    <source>
        <strain evidence="7 8">P2F9704a</strain>
    </source>
</reference>
<organism evidence="7 8">
    <name type="scientific">Methanocalculus taiwanensis</name>
    <dbReference type="NCBI Taxonomy" id="106207"/>
    <lineage>
        <taxon>Archaea</taxon>
        <taxon>Methanobacteriati</taxon>
        <taxon>Methanobacteriota</taxon>
        <taxon>Stenosarchaea group</taxon>
        <taxon>Methanomicrobia</taxon>
        <taxon>Methanomicrobiales</taxon>
        <taxon>Methanocalculaceae</taxon>
        <taxon>Methanocalculus</taxon>
    </lineage>
</organism>
<evidence type="ECO:0000313" key="7">
    <source>
        <dbReference type="EMBL" id="MCQ1538433.1"/>
    </source>
</evidence>